<dbReference type="EMBL" id="CAMXCS010000020">
    <property type="protein sequence ID" value="CAI3961963.1"/>
    <property type="molecule type" value="Genomic_DNA"/>
</dbReference>
<dbReference type="Proteomes" id="UP001154259">
    <property type="component" value="Unassembled WGS sequence"/>
</dbReference>
<dbReference type="EMBL" id="CAMXCM010000020">
    <property type="protein sequence ID" value="CAI3960413.1"/>
    <property type="molecule type" value="Genomic_DNA"/>
</dbReference>
<evidence type="ECO:0000313" key="2">
    <source>
        <dbReference type="EMBL" id="CAI3961963.1"/>
    </source>
</evidence>
<organism evidence="1 3">
    <name type="scientific">Commensalibacter communis</name>
    <dbReference type="NCBI Taxonomy" id="2972786"/>
    <lineage>
        <taxon>Bacteria</taxon>
        <taxon>Pseudomonadati</taxon>
        <taxon>Pseudomonadota</taxon>
        <taxon>Alphaproteobacteria</taxon>
        <taxon>Acetobacterales</taxon>
        <taxon>Acetobacteraceae</taxon>
    </lineage>
</organism>
<sequence>MNIITDQFGIVETIIIKIDGKVILANGSEIFTEDNAKNVSKKLKSAINIVKLEENATVQELAFVIHQDKRFYKFIKNNRDKVADELLKIPTRQECIAEVFRGVSIKKHTKSLDWRVRQAVFQRGYSQDSLINDPHPLVAISA</sequence>
<comment type="caution">
    <text evidence="1">The sequence shown here is derived from an EMBL/GenBank/DDBJ whole genome shotgun (WGS) entry which is preliminary data.</text>
</comment>
<dbReference type="Proteomes" id="UP001154255">
    <property type="component" value="Unassembled WGS sequence"/>
</dbReference>
<evidence type="ECO:0000313" key="4">
    <source>
        <dbReference type="Proteomes" id="UP001154259"/>
    </source>
</evidence>
<evidence type="ECO:0000313" key="3">
    <source>
        <dbReference type="Proteomes" id="UP001154255"/>
    </source>
</evidence>
<dbReference type="RefSeq" id="WP_271790810.1">
    <property type="nucleotide sequence ID" value="NZ_CAMXCL010000002.1"/>
</dbReference>
<evidence type="ECO:0000313" key="1">
    <source>
        <dbReference type="EMBL" id="CAI3960413.1"/>
    </source>
</evidence>
<keyword evidence="4" id="KW-1185">Reference proteome</keyword>
<proteinExistence type="predicted"/>
<dbReference type="AlphaFoldDB" id="A0A9W4X7Q7"/>
<protein>
    <submittedName>
        <fullName evidence="1">Uncharacterized protein</fullName>
    </submittedName>
</protein>
<reference evidence="1" key="1">
    <citation type="submission" date="2022-10" db="EMBL/GenBank/DDBJ databases">
        <authorList>
            <person name="Botero Cardona J."/>
        </authorList>
    </citation>
    <scope>NUCLEOTIDE SEQUENCE</scope>
    <source>
        <strain evidence="1">LMG 31819</strain>
        <strain evidence="2">R-53529</strain>
    </source>
</reference>
<gene>
    <name evidence="2" type="ORF">R53529_LOCUS2411</name>
    <name evidence="1" type="ORF">R53530_LOCUS2404</name>
</gene>
<accession>A0A9W4X7Q7</accession>
<name>A0A9W4X7Q7_9PROT</name>